<dbReference type="EMBL" id="JACHCC010000004">
    <property type="protein sequence ID" value="MBB6499645.1"/>
    <property type="molecule type" value="Genomic_DNA"/>
</dbReference>
<sequence length="84" mass="9523">MNIDEIEKGLNQFPAEYQQVLQAILNISIKNQAMIEALLGLQIELQGGRDMADKLSLHKNIESKINDRLSVIQIEIASKFNQED</sequence>
<organism evidence="1 2">
    <name type="scientific">Pedobacter cryoconitis</name>
    <dbReference type="NCBI Taxonomy" id="188932"/>
    <lineage>
        <taxon>Bacteria</taxon>
        <taxon>Pseudomonadati</taxon>
        <taxon>Bacteroidota</taxon>
        <taxon>Sphingobacteriia</taxon>
        <taxon>Sphingobacteriales</taxon>
        <taxon>Sphingobacteriaceae</taxon>
        <taxon>Pedobacter</taxon>
    </lineage>
</organism>
<evidence type="ECO:0000313" key="2">
    <source>
        <dbReference type="Proteomes" id="UP000521017"/>
    </source>
</evidence>
<name>A0A7X0J219_9SPHI</name>
<accession>A0A7X0J219</accession>
<gene>
    <name evidence="1" type="ORF">HDF25_001787</name>
</gene>
<protein>
    <submittedName>
        <fullName evidence="1">Uncharacterized protein</fullName>
    </submittedName>
</protein>
<comment type="caution">
    <text evidence="1">The sequence shown here is derived from an EMBL/GenBank/DDBJ whole genome shotgun (WGS) entry which is preliminary data.</text>
</comment>
<proteinExistence type="predicted"/>
<dbReference type="Proteomes" id="UP000521017">
    <property type="component" value="Unassembled WGS sequence"/>
</dbReference>
<evidence type="ECO:0000313" key="1">
    <source>
        <dbReference type="EMBL" id="MBB6499645.1"/>
    </source>
</evidence>
<dbReference type="AlphaFoldDB" id="A0A7X0J219"/>
<dbReference type="RefSeq" id="WP_184624372.1">
    <property type="nucleotide sequence ID" value="NZ_JACHCC010000004.1"/>
</dbReference>
<reference evidence="1 2" key="1">
    <citation type="submission" date="2020-08" db="EMBL/GenBank/DDBJ databases">
        <title>Genomic Encyclopedia of Type Strains, Phase IV (KMG-V): Genome sequencing to study the core and pangenomes of soil and plant-associated prokaryotes.</title>
        <authorList>
            <person name="Whitman W."/>
        </authorList>
    </citation>
    <scope>NUCLEOTIDE SEQUENCE [LARGE SCALE GENOMIC DNA]</scope>
    <source>
        <strain evidence="1 2">M2T3</strain>
    </source>
</reference>